<feature type="domain" description="NAD-dependent epimerase/dehydratase" evidence="1">
    <location>
        <begin position="11"/>
        <end position="210"/>
    </location>
</feature>
<dbReference type="InterPro" id="IPR050177">
    <property type="entry name" value="Lipid_A_modif_metabolic_enz"/>
</dbReference>
<sequence length="314" mass="36052">MMRNHRELHTVLGANGAMGRAVFKELQRRQLNFRLVSRKKMPGFPESITANLLNRDEAYEAVGGSQFVYLCVGLPYSTEVWKNQWKIIMQNMIDACAKYGAKLIFLDNVYMYSQPLPIPFDEQTAKNPQSNKGKIRKDIADMFLQAIASGKITGLIGRSADFYGEGVTNSILYISLLEKMRVGKRPLSLSHGKVKHTYANVKDNGRALVELALCEDCYGEVYHLPVSRPITLDEIVEFFNEELKTNFKLKVMPKIMLKLLSYFVPILRESSEMQYQFEQEYIMSSHKFLSRFPGFQVTPIEQGLKEMVNFFRKG</sequence>
<proteinExistence type="predicted"/>
<dbReference type="Pfam" id="PF01370">
    <property type="entry name" value="Epimerase"/>
    <property type="match status" value="1"/>
</dbReference>
<dbReference type="RefSeq" id="WP_346824278.1">
    <property type="nucleotide sequence ID" value="NZ_JBDKWZ010000023.1"/>
</dbReference>
<dbReference type="InterPro" id="IPR036291">
    <property type="entry name" value="NAD(P)-bd_dom_sf"/>
</dbReference>
<name>A0AAW9SDN3_9BACT</name>
<evidence type="ECO:0000259" key="1">
    <source>
        <dbReference type="Pfam" id="PF01370"/>
    </source>
</evidence>
<protein>
    <submittedName>
        <fullName evidence="2">NAD-dependent epimerase/dehydratase family protein</fullName>
    </submittedName>
</protein>
<comment type="caution">
    <text evidence="2">The sequence shown here is derived from an EMBL/GenBank/DDBJ whole genome shotgun (WGS) entry which is preliminary data.</text>
</comment>
<dbReference type="AlphaFoldDB" id="A0AAW9SDN3"/>
<dbReference type="InterPro" id="IPR001509">
    <property type="entry name" value="Epimerase_deHydtase"/>
</dbReference>
<dbReference type="Proteomes" id="UP001403385">
    <property type="component" value="Unassembled WGS sequence"/>
</dbReference>
<gene>
    <name evidence="2" type="ORF">AAG747_26505</name>
</gene>
<dbReference type="EMBL" id="JBDKWZ010000023">
    <property type="protein sequence ID" value="MEN7551497.1"/>
    <property type="molecule type" value="Genomic_DNA"/>
</dbReference>
<dbReference type="Gene3D" id="3.40.50.720">
    <property type="entry name" value="NAD(P)-binding Rossmann-like Domain"/>
    <property type="match status" value="1"/>
</dbReference>
<reference evidence="2 3" key="1">
    <citation type="submission" date="2024-04" db="EMBL/GenBank/DDBJ databases">
        <title>Novel genus in family Flammeovirgaceae.</title>
        <authorList>
            <person name="Nguyen T.H."/>
            <person name="Vuong T.Q."/>
            <person name="Le H."/>
            <person name="Kim S.-G."/>
        </authorList>
    </citation>
    <scope>NUCLEOTIDE SEQUENCE [LARGE SCALE GENOMIC DNA]</scope>
    <source>
        <strain evidence="2 3">JCM 23209</strain>
    </source>
</reference>
<dbReference type="SUPFAM" id="SSF51735">
    <property type="entry name" value="NAD(P)-binding Rossmann-fold domains"/>
    <property type="match status" value="1"/>
</dbReference>
<accession>A0AAW9SDN3</accession>
<evidence type="ECO:0000313" key="3">
    <source>
        <dbReference type="Proteomes" id="UP001403385"/>
    </source>
</evidence>
<organism evidence="2 3">
    <name type="scientific">Rapidithrix thailandica</name>
    <dbReference type="NCBI Taxonomy" id="413964"/>
    <lineage>
        <taxon>Bacteria</taxon>
        <taxon>Pseudomonadati</taxon>
        <taxon>Bacteroidota</taxon>
        <taxon>Cytophagia</taxon>
        <taxon>Cytophagales</taxon>
        <taxon>Flammeovirgaceae</taxon>
        <taxon>Rapidithrix</taxon>
    </lineage>
</organism>
<dbReference type="PANTHER" id="PTHR43245:SF13">
    <property type="entry name" value="UDP-D-APIOSE_UDP-D-XYLOSE SYNTHASE 2"/>
    <property type="match status" value="1"/>
</dbReference>
<keyword evidence="3" id="KW-1185">Reference proteome</keyword>
<dbReference type="PANTHER" id="PTHR43245">
    <property type="entry name" value="BIFUNCTIONAL POLYMYXIN RESISTANCE PROTEIN ARNA"/>
    <property type="match status" value="1"/>
</dbReference>
<evidence type="ECO:0000313" key="2">
    <source>
        <dbReference type="EMBL" id="MEN7551497.1"/>
    </source>
</evidence>